<dbReference type="PANTHER" id="PTHR31623:SF122">
    <property type="entry name" value="HXXXD-TYPE ACYL-TRANSFERASE FAMILY PROTEIN"/>
    <property type="match status" value="1"/>
</dbReference>
<keyword evidence="2" id="KW-0808">Transferase</keyword>
<dbReference type="Gene3D" id="3.30.559.10">
    <property type="entry name" value="Chloramphenicol acetyltransferase-like domain"/>
    <property type="match status" value="2"/>
</dbReference>
<evidence type="ECO:0000256" key="1">
    <source>
        <dbReference type="ARBA" id="ARBA00009861"/>
    </source>
</evidence>
<dbReference type="GO" id="GO:0016746">
    <property type="term" value="F:acyltransferase activity"/>
    <property type="evidence" value="ECO:0007669"/>
    <property type="project" value="UniProtKB-KW"/>
</dbReference>
<comment type="similarity">
    <text evidence="1">Belongs to the plant acyltransferase family.</text>
</comment>
<proteinExistence type="inferred from homology"/>
<reference evidence="4" key="1">
    <citation type="submission" date="2022-12" db="EMBL/GenBank/DDBJ databases">
        <title>Draft genome assemblies for two species of Escallonia (Escalloniales).</title>
        <authorList>
            <person name="Chanderbali A."/>
            <person name="Dervinis C."/>
            <person name="Anghel I."/>
            <person name="Soltis D."/>
            <person name="Soltis P."/>
            <person name="Zapata F."/>
        </authorList>
    </citation>
    <scope>NUCLEOTIDE SEQUENCE</scope>
    <source>
        <strain evidence="4">UCBG92.1500</strain>
        <tissue evidence="4">Leaf</tissue>
    </source>
</reference>
<keyword evidence="3" id="KW-0012">Acyltransferase</keyword>
<comment type="caution">
    <text evidence="4">The sequence shown here is derived from an EMBL/GenBank/DDBJ whole genome shotgun (WGS) entry which is preliminary data.</text>
</comment>
<dbReference type="AlphaFoldDB" id="A0AA88REM4"/>
<gene>
    <name evidence="4" type="ORF">RJ640_020493</name>
</gene>
<organism evidence="4 5">
    <name type="scientific">Escallonia rubra</name>
    <dbReference type="NCBI Taxonomy" id="112253"/>
    <lineage>
        <taxon>Eukaryota</taxon>
        <taxon>Viridiplantae</taxon>
        <taxon>Streptophyta</taxon>
        <taxon>Embryophyta</taxon>
        <taxon>Tracheophyta</taxon>
        <taxon>Spermatophyta</taxon>
        <taxon>Magnoliopsida</taxon>
        <taxon>eudicotyledons</taxon>
        <taxon>Gunneridae</taxon>
        <taxon>Pentapetalae</taxon>
        <taxon>asterids</taxon>
        <taxon>campanulids</taxon>
        <taxon>Escalloniales</taxon>
        <taxon>Escalloniaceae</taxon>
        <taxon>Escallonia</taxon>
    </lineage>
</organism>
<evidence type="ECO:0008006" key="6">
    <source>
        <dbReference type="Google" id="ProtNLM"/>
    </source>
</evidence>
<dbReference type="InterPro" id="IPR023213">
    <property type="entry name" value="CAT-like_dom_sf"/>
</dbReference>
<dbReference type="Pfam" id="PF02458">
    <property type="entry name" value="Transferase"/>
    <property type="match status" value="1"/>
</dbReference>
<sequence>MTWLSSALRSSTKKRTIQVLLPRLSPLRSEELFTSWAGVPKDTAHHTKSALSPSRSLGHGQVYRRQCCFTATIEQGTSSMVSKLLFTLSSDLSENIEKGLLEKSVHRSLSSSTEARAPKEPEVEIISKENIKPASLTPLHLRKYKLSGLDQLFPHLYAPLVFYYPNNENAASEDVIHERSQRLKQSLSETLTRFYPFAGRIKDELHIECNDDGVYYVQTRVNDRLSDFLSQPDNKLIHKLLPYDPNSMSSNSETYLVMIQVNFFDCGGVAISLCTSHKLIDGHTYAVFLKAWTETALGSSDKIYPSFIAPSLFPQNPSLAKGSSIVMLPSKHKQSKCVTRRIRFNASAISALKEKAARNPSRVVTVASFIWKCATAASRAKGGSVKPSVLSLAVNLRNRCSPPLPQYTIGNNVWGAVAFSLPDSELELHSMVAGLTDGIAKVNSDFIDEIKGKEGLLKLAESIKQFGEMHSNAGADYYAVTSVCNGGLYDADFGWGKPIWISIGNGSADLPMLTNVIFLMDTPSGNGVEAWVTLSEEDMAILECDPELLSFASLDPCPLLS</sequence>
<name>A0AA88REM4_9ASTE</name>
<accession>A0AA88REM4</accession>
<dbReference type="Proteomes" id="UP001187471">
    <property type="component" value="Unassembled WGS sequence"/>
</dbReference>
<evidence type="ECO:0000256" key="3">
    <source>
        <dbReference type="ARBA" id="ARBA00023315"/>
    </source>
</evidence>
<evidence type="ECO:0000313" key="5">
    <source>
        <dbReference type="Proteomes" id="UP001187471"/>
    </source>
</evidence>
<protein>
    <recommendedName>
        <fullName evidence="6">BAHD acyltransferase</fullName>
    </recommendedName>
</protein>
<evidence type="ECO:0000256" key="2">
    <source>
        <dbReference type="ARBA" id="ARBA00022679"/>
    </source>
</evidence>
<dbReference type="PANTHER" id="PTHR31623">
    <property type="entry name" value="F21J9.9"/>
    <property type="match status" value="1"/>
</dbReference>
<evidence type="ECO:0000313" key="4">
    <source>
        <dbReference type="EMBL" id="KAK2980841.1"/>
    </source>
</evidence>
<keyword evidence="5" id="KW-1185">Reference proteome</keyword>
<dbReference type="EMBL" id="JAVXUO010001587">
    <property type="protein sequence ID" value="KAK2980841.1"/>
    <property type="molecule type" value="Genomic_DNA"/>
</dbReference>